<sequence>MKNLTMIIKNKLIMKTIKPYLFALLGLFLTMTSCRTEDDISIDPPAESTLQANSALASQIQRVTMNDGSVDNVVYNANCFTIQLPITATINGVELTITNIEDYDDLEDILDEFDDDDDTVVINFPITIIFSDYSEIQVNSLDQLEDYADDCNDENEFDDDIECLDFIYPISASVFNTNNEVIATLTFTNDYDLYEFIDDIDEDDLIGFEFPISIIIADGTEIVINNFNQLDDAIDDFGDDCDEDDDYDYDDDDCTNCTPSQLESILTACSGWYIDELERNDTDLEDNYTGYLFNFSTDNSVTVIWTGNTANGTWTTSGNGNNITVTFDIPGFDDINTTWNLHEIDNDDDDNEVEVSFEIGDDDELEFKNDNCN</sequence>
<evidence type="ECO:0000313" key="1">
    <source>
        <dbReference type="EMBL" id="EPR72386.1"/>
    </source>
</evidence>
<accession>S7VQV7</accession>
<dbReference type="STRING" id="641526.ADIWIN_2556"/>
<gene>
    <name evidence="1" type="ORF">ADIWIN_2556</name>
</gene>
<protein>
    <submittedName>
        <fullName evidence="1">Uncharacterized protein</fullName>
    </submittedName>
</protein>
<dbReference type="AlphaFoldDB" id="S7VQV7"/>
<dbReference type="EMBL" id="ATMR01000124">
    <property type="protein sequence ID" value="EPR72386.1"/>
    <property type="molecule type" value="Genomic_DNA"/>
</dbReference>
<proteinExistence type="predicted"/>
<comment type="caution">
    <text evidence="1">The sequence shown here is derived from an EMBL/GenBank/DDBJ whole genome shotgun (WGS) entry which is preliminary data.</text>
</comment>
<dbReference type="PATRIC" id="fig|641526.4.peg.2537"/>
<keyword evidence="2" id="KW-1185">Reference proteome</keyword>
<dbReference type="eggNOG" id="ENOG502Z9DW">
    <property type="taxonomic scope" value="Bacteria"/>
</dbReference>
<evidence type="ECO:0000313" key="2">
    <source>
        <dbReference type="Proteomes" id="UP000014962"/>
    </source>
</evidence>
<dbReference type="PROSITE" id="PS51257">
    <property type="entry name" value="PROKAR_LIPOPROTEIN"/>
    <property type="match status" value="1"/>
</dbReference>
<reference evidence="1 2" key="1">
    <citation type="journal article" date="2013" name="Genome Announc.">
        <title>Draft Genome Sequence of Winogradskyella psychrotolerans RS-3T, Isolated from the Marine Transect of Kongsfjorden, Ny-Alesund, Svalbard, Arctic Ocean.</title>
        <authorList>
            <person name="Kumar Pinnaka A."/>
            <person name="Ara S."/>
            <person name="Singh A."/>
            <person name="Shivaji S."/>
        </authorList>
    </citation>
    <scope>NUCLEOTIDE SEQUENCE [LARGE SCALE GENOMIC DNA]</scope>
    <source>
        <strain evidence="1 2">RS-3</strain>
    </source>
</reference>
<name>S7VQV7_9FLAO</name>
<dbReference type="Proteomes" id="UP000014962">
    <property type="component" value="Unassembled WGS sequence"/>
</dbReference>
<organism evidence="1 2">
    <name type="scientific">Winogradskyella psychrotolerans RS-3</name>
    <dbReference type="NCBI Taxonomy" id="641526"/>
    <lineage>
        <taxon>Bacteria</taxon>
        <taxon>Pseudomonadati</taxon>
        <taxon>Bacteroidota</taxon>
        <taxon>Flavobacteriia</taxon>
        <taxon>Flavobacteriales</taxon>
        <taxon>Flavobacteriaceae</taxon>
        <taxon>Winogradskyella</taxon>
    </lineage>
</organism>